<dbReference type="AlphaFoldDB" id="L1IXZ4"/>
<dbReference type="SUPFAM" id="SSF48403">
    <property type="entry name" value="Ankyrin repeat"/>
    <property type="match status" value="1"/>
</dbReference>
<evidence type="ECO:0000256" key="1">
    <source>
        <dbReference type="ARBA" id="ARBA00022737"/>
    </source>
</evidence>
<dbReference type="eggNOG" id="KOG0504">
    <property type="taxonomic scope" value="Eukaryota"/>
</dbReference>
<keyword evidence="1" id="KW-0677">Repeat</keyword>
<dbReference type="OrthoDB" id="194358at2759"/>
<dbReference type="RefSeq" id="XP_005827729.1">
    <property type="nucleotide sequence ID" value="XM_005827672.1"/>
</dbReference>
<sequence length="101" mass="10865">LLVQGVETNFSDEWGTTVLQLAVKQGNVEAVKLLLEHGADPNVASSSDSETTPLHTAIIKGNPEVVLSLIQHGADLTRRDEFGMTPRELAIKRGGAEICKM</sequence>
<feature type="non-terminal residue" evidence="4">
    <location>
        <position position="1"/>
    </location>
</feature>
<keyword evidence="2 3" id="KW-0040">ANK repeat</keyword>
<evidence type="ECO:0000256" key="3">
    <source>
        <dbReference type="PROSITE-ProRule" id="PRU00023"/>
    </source>
</evidence>
<dbReference type="OMA" id="VNGMIHA"/>
<evidence type="ECO:0000256" key="2">
    <source>
        <dbReference type="ARBA" id="ARBA00023043"/>
    </source>
</evidence>
<name>L1IXZ4_GUITC</name>
<protein>
    <submittedName>
        <fullName evidence="4 5">Uncharacterized protein</fullName>
    </submittedName>
</protein>
<proteinExistence type="predicted"/>
<dbReference type="PANTHER" id="PTHR24171:SF10">
    <property type="entry name" value="ANKYRIN REPEAT DOMAIN-CONTAINING PROTEIN 29-LIKE"/>
    <property type="match status" value="1"/>
</dbReference>
<dbReference type="InterPro" id="IPR036770">
    <property type="entry name" value="Ankyrin_rpt-contain_sf"/>
</dbReference>
<dbReference type="PROSITE" id="PS50297">
    <property type="entry name" value="ANK_REP_REGION"/>
    <property type="match status" value="2"/>
</dbReference>
<dbReference type="STRING" id="905079.L1IXZ4"/>
<dbReference type="PROSITE" id="PS50088">
    <property type="entry name" value="ANK_REPEAT"/>
    <property type="match status" value="2"/>
</dbReference>
<organism evidence="4">
    <name type="scientific">Guillardia theta (strain CCMP2712)</name>
    <name type="common">Cryptophyte</name>
    <dbReference type="NCBI Taxonomy" id="905079"/>
    <lineage>
        <taxon>Eukaryota</taxon>
        <taxon>Cryptophyceae</taxon>
        <taxon>Pyrenomonadales</taxon>
        <taxon>Geminigeraceae</taxon>
        <taxon>Guillardia</taxon>
    </lineage>
</organism>
<dbReference type="Proteomes" id="UP000011087">
    <property type="component" value="Unassembled WGS sequence"/>
</dbReference>
<dbReference type="Pfam" id="PF12796">
    <property type="entry name" value="Ank_2"/>
    <property type="match status" value="1"/>
</dbReference>
<gene>
    <name evidence="4" type="ORF">GUITHDRAFT_60244</name>
</gene>
<dbReference type="EnsemblProtists" id="EKX40749">
    <property type="protein sequence ID" value="EKX40749"/>
    <property type="gene ID" value="GUITHDRAFT_60244"/>
</dbReference>
<reference evidence="5" key="3">
    <citation type="submission" date="2016-03" db="UniProtKB">
        <authorList>
            <consortium name="EnsemblProtists"/>
        </authorList>
    </citation>
    <scope>IDENTIFICATION</scope>
</reference>
<reference evidence="6" key="2">
    <citation type="submission" date="2012-11" db="EMBL/GenBank/DDBJ databases">
        <authorList>
            <person name="Kuo A."/>
            <person name="Curtis B.A."/>
            <person name="Tanifuji G."/>
            <person name="Burki F."/>
            <person name="Gruber A."/>
            <person name="Irimia M."/>
            <person name="Maruyama S."/>
            <person name="Arias M.C."/>
            <person name="Ball S.G."/>
            <person name="Gile G.H."/>
            <person name="Hirakawa Y."/>
            <person name="Hopkins J.F."/>
            <person name="Rensing S.A."/>
            <person name="Schmutz J."/>
            <person name="Symeonidi A."/>
            <person name="Elias M."/>
            <person name="Eveleigh R.J."/>
            <person name="Herman E.K."/>
            <person name="Klute M.J."/>
            <person name="Nakayama T."/>
            <person name="Obornik M."/>
            <person name="Reyes-Prieto A."/>
            <person name="Armbrust E.V."/>
            <person name="Aves S.J."/>
            <person name="Beiko R.G."/>
            <person name="Coutinho P."/>
            <person name="Dacks J.B."/>
            <person name="Durnford D.G."/>
            <person name="Fast N.M."/>
            <person name="Green B.R."/>
            <person name="Grisdale C."/>
            <person name="Hempe F."/>
            <person name="Henrissat B."/>
            <person name="Hoppner M.P."/>
            <person name="Ishida K.-I."/>
            <person name="Kim E."/>
            <person name="Koreny L."/>
            <person name="Kroth P.G."/>
            <person name="Liu Y."/>
            <person name="Malik S.-B."/>
            <person name="Maier U.G."/>
            <person name="McRose D."/>
            <person name="Mock T."/>
            <person name="Neilson J.A."/>
            <person name="Onodera N.T."/>
            <person name="Poole A.M."/>
            <person name="Pritham E.J."/>
            <person name="Richards T.A."/>
            <person name="Rocap G."/>
            <person name="Roy S.W."/>
            <person name="Sarai C."/>
            <person name="Schaack S."/>
            <person name="Shirato S."/>
            <person name="Slamovits C.H."/>
            <person name="Spencer D.F."/>
            <person name="Suzuki S."/>
            <person name="Worden A.Z."/>
            <person name="Zauner S."/>
            <person name="Barry K."/>
            <person name="Bell C."/>
            <person name="Bharti A.K."/>
            <person name="Crow J.A."/>
            <person name="Grimwood J."/>
            <person name="Kramer R."/>
            <person name="Lindquist E."/>
            <person name="Lucas S."/>
            <person name="Salamov A."/>
            <person name="McFadden G.I."/>
            <person name="Lane C.E."/>
            <person name="Keeling P.J."/>
            <person name="Gray M.W."/>
            <person name="Grigoriev I.V."/>
            <person name="Archibald J.M."/>
        </authorList>
    </citation>
    <scope>NUCLEOTIDE SEQUENCE</scope>
    <source>
        <strain evidence="6">CCMP2712</strain>
    </source>
</reference>
<dbReference type="EMBL" id="JH993029">
    <property type="protein sequence ID" value="EKX40749.1"/>
    <property type="molecule type" value="Genomic_DNA"/>
</dbReference>
<accession>L1IXZ4</accession>
<dbReference type="PaxDb" id="55529-EKX40749"/>
<dbReference type="SMART" id="SM00248">
    <property type="entry name" value="ANK"/>
    <property type="match status" value="2"/>
</dbReference>
<dbReference type="GeneID" id="17297352"/>
<reference evidence="4 6" key="1">
    <citation type="journal article" date="2012" name="Nature">
        <title>Algal genomes reveal evolutionary mosaicism and the fate of nucleomorphs.</title>
        <authorList>
            <consortium name="DOE Joint Genome Institute"/>
            <person name="Curtis B.A."/>
            <person name="Tanifuji G."/>
            <person name="Burki F."/>
            <person name="Gruber A."/>
            <person name="Irimia M."/>
            <person name="Maruyama S."/>
            <person name="Arias M.C."/>
            <person name="Ball S.G."/>
            <person name="Gile G.H."/>
            <person name="Hirakawa Y."/>
            <person name="Hopkins J.F."/>
            <person name="Kuo A."/>
            <person name="Rensing S.A."/>
            <person name="Schmutz J."/>
            <person name="Symeonidi A."/>
            <person name="Elias M."/>
            <person name="Eveleigh R.J."/>
            <person name="Herman E.K."/>
            <person name="Klute M.J."/>
            <person name="Nakayama T."/>
            <person name="Obornik M."/>
            <person name="Reyes-Prieto A."/>
            <person name="Armbrust E.V."/>
            <person name="Aves S.J."/>
            <person name="Beiko R.G."/>
            <person name="Coutinho P."/>
            <person name="Dacks J.B."/>
            <person name="Durnford D.G."/>
            <person name="Fast N.M."/>
            <person name="Green B.R."/>
            <person name="Grisdale C.J."/>
            <person name="Hempel F."/>
            <person name="Henrissat B."/>
            <person name="Hoppner M.P."/>
            <person name="Ishida K."/>
            <person name="Kim E."/>
            <person name="Koreny L."/>
            <person name="Kroth P.G."/>
            <person name="Liu Y."/>
            <person name="Malik S.B."/>
            <person name="Maier U.G."/>
            <person name="McRose D."/>
            <person name="Mock T."/>
            <person name="Neilson J.A."/>
            <person name="Onodera N.T."/>
            <person name="Poole A.M."/>
            <person name="Pritham E.J."/>
            <person name="Richards T.A."/>
            <person name="Rocap G."/>
            <person name="Roy S.W."/>
            <person name="Sarai C."/>
            <person name="Schaack S."/>
            <person name="Shirato S."/>
            <person name="Slamovits C.H."/>
            <person name="Spencer D.F."/>
            <person name="Suzuki S."/>
            <person name="Worden A.Z."/>
            <person name="Zauner S."/>
            <person name="Barry K."/>
            <person name="Bell C."/>
            <person name="Bharti A.K."/>
            <person name="Crow J.A."/>
            <person name="Grimwood J."/>
            <person name="Kramer R."/>
            <person name="Lindquist E."/>
            <person name="Lucas S."/>
            <person name="Salamov A."/>
            <person name="McFadden G.I."/>
            <person name="Lane C.E."/>
            <person name="Keeling P.J."/>
            <person name="Gray M.W."/>
            <person name="Grigoriev I.V."/>
            <person name="Archibald J.M."/>
        </authorList>
    </citation>
    <scope>NUCLEOTIDE SEQUENCE</scope>
    <source>
        <strain evidence="4 6">CCMP2712</strain>
    </source>
</reference>
<dbReference type="HOGENOM" id="CLU_000134_45_5_1"/>
<feature type="repeat" description="ANK" evidence="3">
    <location>
        <begin position="49"/>
        <end position="81"/>
    </location>
</feature>
<dbReference type="Gene3D" id="1.25.40.20">
    <property type="entry name" value="Ankyrin repeat-containing domain"/>
    <property type="match status" value="1"/>
</dbReference>
<keyword evidence="6" id="KW-1185">Reference proteome</keyword>
<feature type="repeat" description="ANK" evidence="3">
    <location>
        <begin position="14"/>
        <end position="46"/>
    </location>
</feature>
<evidence type="ECO:0000313" key="5">
    <source>
        <dbReference type="EnsemblProtists" id="EKX40749"/>
    </source>
</evidence>
<dbReference type="KEGG" id="gtt:GUITHDRAFT_60244"/>
<feature type="non-terminal residue" evidence="4">
    <location>
        <position position="101"/>
    </location>
</feature>
<evidence type="ECO:0000313" key="6">
    <source>
        <dbReference type="Proteomes" id="UP000011087"/>
    </source>
</evidence>
<dbReference type="PANTHER" id="PTHR24171">
    <property type="entry name" value="ANKYRIN REPEAT DOMAIN-CONTAINING PROTEIN 39-RELATED"/>
    <property type="match status" value="1"/>
</dbReference>
<evidence type="ECO:0000313" key="4">
    <source>
        <dbReference type="EMBL" id="EKX40749.1"/>
    </source>
</evidence>
<dbReference type="InterPro" id="IPR002110">
    <property type="entry name" value="Ankyrin_rpt"/>
</dbReference>